<reference evidence="1" key="1">
    <citation type="submission" date="2024-07" db="EMBL/GenBank/DDBJ databases">
        <authorList>
            <person name="Biller S.J."/>
        </authorList>
    </citation>
    <scope>NUCLEOTIDE SEQUENCE</scope>
    <source>
        <strain evidence="1">WC2401</strain>
    </source>
</reference>
<evidence type="ECO:0000313" key="1">
    <source>
        <dbReference type="EMBL" id="XDV03836.1"/>
    </source>
</evidence>
<accession>A0AB39WQS1</accession>
<dbReference type="AlphaFoldDB" id="A0AB39WQS1"/>
<sequence length="84" mass="9057">MGAGLARDDRTAVYLIDRIAWNREQARSHKIGAMPVGAGLARDGRAAVCLIDRIAKIASKPAPTRSAQFLWEPGLPAMAAPRYV</sequence>
<organism evidence="1">
    <name type="scientific">Pseudomonas sp. WC2401</name>
    <dbReference type="NCBI Taxonomy" id="3234143"/>
    <lineage>
        <taxon>Bacteria</taxon>
        <taxon>Pseudomonadati</taxon>
        <taxon>Pseudomonadota</taxon>
        <taxon>Gammaproteobacteria</taxon>
        <taxon>Pseudomonadales</taxon>
        <taxon>Pseudomonadaceae</taxon>
        <taxon>Pseudomonas</taxon>
    </lineage>
</organism>
<gene>
    <name evidence="1" type="ORF">AB3G35_12055</name>
</gene>
<proteinExistence type="predicted"/>
<protein>
    <submittedName>
        <fullName evidence="1">Uncharacterized protein</fullName>
    </submittedName>
</protein>
<dbReference type="EMBL" id="CP165623">
    <property type="protein sequence ID" value="XDV03836.1"/>
    <property type="molecule type" value="Genomic_DNA"/>
</dbReference>
<dbReference type="RefSeq" id="WP_166672962.1">
    <property type="nucleotide sequence ID" value="NZ_CP165623.1"/>
</dbReference>
<name>A0AB39WQS1_9PSED</name>